<keyword evidence="1" id="KW-0472">Membrane</keyword>
<keyword evidence="1" id="KW-0812">Transmembrane</keyword>
<keyword evidence="2" id="KW-0732">Signal</keyword>
<sequence length="295" mass="33012">MIMLQVWMFKMFGSCMSMLCFLLTFVHPGVSTTIMHLFNCRTYWYTDASSVQRWLRDDSSIECGTSAWDQAIFFAGITIVIYVLGYPLAVLCKLMHARRYIMCQLPRAQTLRCDEWIRKRGWSQVNWDMDHADSAASKWSNLAVYSKTPGDSTAALEGEDTVDMFIFLKDIWETGAMSCKILPPYNATPAAGHNEDGGNRTGGGKATILSKGNARVLWSAKNITSDTQFKTVNDANGRIMKLQPVMLSIGADEAELCHGMVYLKDDIGDGGVVTSMPMTFMDSPTIQQVCDRRKN</sequence>
<dbReference type="AlphaFoldDB" id="A0AAE0KWH4"/>
<name>A0AAE0KWH4_9CHLO</name>
<evidence type="ECO:0000313" key="3">
    <source>
        <dbReference type="EMBL" id="KAK3263343.1"/>
    </source>
</evidence>
<protein>
    <submittedName>
        <fullName evidence="3">Uncharacterized protein</fullName>
    </submittedName>
</protein>
<reference evidence="3 4" key="1">
    <citation type="journal article" date="2015" name="Genome Biol. Evol.">
        <title>Comparative Genomics of a Bacterivorous Green Alga Reveals Evolutionary Causalities and Consequences of Phago-Mixotrophic Mode of Nutrition.</title>
        <authorList>
            <person name="Burns J.A."/>
            <person name="Paasch A."/>
            <person name="Narechania A."/>
            <person name="Kim E."/>
        </authorList>
    </citation>
    <scope>NUCLEOTIDE SEQUENCE [LARGE SCALE GENOMIC DNA]</scope>
    <source>
        <strain evidence="3 4">PLY_AMNH</strain>
    </source>
</reference>
<evidence type="ECO:0000313" key="4">
    <source>
        <dbReference type="Proteomes" id="UP001190700"/>
    </source>
</evidence>
<keyword evidence="1" id="KW-1133">Transmembrane helix</keyword>
<accession>A0AAE0KWH4</accession>
<dbReference type="EMBL" id="LGRX02015524">
    <property type="protein sequence ID" value="KAK3263343.1"/>
    <property type="molecule type" value="Genomic_DNA"/>
</dbReference>
<dbReference type="Proteomes" id="UP001190700">
    <property type="component" value="Unassembled WGS sequence"/>
</dbReference>
<comment type="caution">
    <text evidence="3">The sequence shown here is derived from an EMBL/GenBank/DDBJ whole genome shotgun (WGS) entry which is preliminary data.</text>
</comment>
<evidence type="ECO:0000256" key="1">
    <source>
        <dbReference type="SAM" id="Phobius"/>
    </source>
</evidence>
<feature type="transmembrane region" description="Helical" evidence="1">
    <location>
        <begin position="71"/>
        <end position="92"/>
    </location>
</feature>
<evidence type="ECO:0000256" key="2">
    <source>
        <dbReference type="SAM" id="SignalP"/>
    </source>
</evidence>
<gene>
    <name evidence="3" type="ORF">CYMTET_27840</name>
</gene>
<proteinExistence type="predicted"/>
<feature type="signal peptide" evidence="2">
    <location>
        <begin position="1"/>
        <end position="31"/>
    </location>
</feature>
<keyword evidence="4" id="KW-1185">Reference proteome</keyword>
<organism evidence="3 4">
    <name type="scientific">Cymbomonas tetramitiformis</name>
    <dbReference type="NCBI Taxonomy" id="36881"/>
    <lineage>
        <taxon>Eukaryota</taxon>
        <taxon>Viridiplantae</taxon>
        <taxon>Chlorophyta</taxon>
        <taxon>Pyramimonadophyceae</taxon>
        <taxon>Pyramimonadales</taxon>
        <taxon>Pyramimonadaceae</taxon>
        <taxon>Cymbomonas</taxon>
    </lineage>
</organism>
<feature type="chain" id="PRO_5042041469" evidence="2">
    <location>
        <begin position="32"/>
        <end position="295"/>
    </location>
</feature>